<evidence type="ECO:0000313" key="1">
    <source>
        <dbReference type="EMBL" id="MBC2600760.1"/>
    </source>
</evidence>
<organism evidence="1 2">
    <name type="scientific">Puniceicoccus vermicola</name>
    <dbReference type="NCBI Taxonomy" id="388746"/>
    <lineage>
        <taxon>Bacteria</taxon>
        <taxon>Pseudomonadati</taxon>
        <taxon>Verrucomicrobiota</taxon>
        <taxon>Opitutia</taxon>
        <taxon>Puniceicoccales</taxon>
        <taxon>Puniceicoccaceae</taxon>
        <taxon>Puniceicoccus</taxon>
    </lineage>
</organism>
<comment type="caution">
    <text evidence="1">The sequence shown here is derived from an EMBL/GenBank/DDBJ whole genome shotgun (WGS) entry which is preliminary data.</text>
</comment>
<proteinExistence type="predicted"/>
<dbReference type="InterPro" id="IPR026350">
    <property type="entry name" value="GxxExxY"/>
</dbReference>
<accession>A0A7X1AVI2</accession>
<dbReference type="NCBIfam" id="TIGR04256">
    <property type="entry name" value="GxxExxY"/>
    <property type="match status" value="1"/>
</dbReference>
<dbReference type="Proteomes" id="UP000525652">
    <property type="component" value="Unassembled WGS sequence"/>
</dbReference>
<dbReference type="RefSeq" id="WP_185691500.1">
    <property type="nucleotide sequence ID" value="NZ_JACHVA010000035.1"/>
</dbReference>
<sequence>MTIQNSEYLGSEGYALIGAAFEVHRELGGGMGEEIYQESFELELGFRSIEFTRKGEFQLYYKGHLLEKKYYPDLLVSGEIITELKSVKALNAEHERQLMNYMRITRKAVGYLVNFGPLEKLEWKRFILKEYIPESDSHQS</sequence>
<evidence type="ECO:0000313" key="2">
    <source>
        <dbReference type="Proteomes" id="UP000525652"/>
    </source>
</evidence>
<gene>
    <name evidence="1" type="ORF">H5P30_03075</name>
</gene>
<protein>
    <submittedName>
        <fullName evidence="1">GxxExxY protein</fullName>
    </submittedName>
</protein>
<keyword evidence="2" id="KW-1185">Reference proteome</keyword>
<dbReference type="AlphaFoldDB" id="A0A7X1AVI2"/>
<name>A0A7X1AVI2_9BACT</name>
<dbReference type="EMBL" id="JACHVA010000035">
    <property type="protein sequence ID" value="MBC2600760.1"/>
    <property type="molecule type" value="Genomic_DNA"/>
</dbReference>
<dbReference type="Pfam" id="PF13366">
    <property type="entry name" value="PDDEXK_3"/>
    <property type="match status" value="1"/>
</dbReference>
<reference evidence="1 2" key="1">
    <citation type="submission" date="2020-07" db="EMBL/GenBank/DDBJ databases">
        <authorList>
            <person name="Feng X."/>
        </authorList>
    </citation>
    <scope>NUCLEOTIDE SEQUENCE [LARGE SCALE GENOMIC DNA]</scope>
    <source>
        <strain evidence="1 2">JCM14086</strain>
    </source>
</reference>